<proteinExistence type="predicted"/>
<dbReference type="PANTHER" id="PTHR33639">
    <property type="entry name" value="THIOL-DISULFIDE OXIDOREDUCTASE DCC"/>
    <property type="match status" value="1"/>
</dbReference>
<dbReference type="PANTHER" id="PTHR33639:SF2">
    <property type="entry name" value="DUF393 DOMAIN-CONTAINING PROTEIN"/>
    <property type="match status" value="1"/>
</dbReference>
<dbReference type="AlphaFoldDB" id="A0A259U2L3"/>
<dbReference type="Pfam" id="PF04134">
    <property type="entry name" value="DCC1-like"/>
    <property type="match status" value="1"/>
</dbReference>
<protein>
    <recommendedName>
        <fullName evidence="3">Thiol-disulfide oxidoreductase DCC</fullName>
    </recommendedName>
</protein>
<dbReference type="InterPro" id="IPR007263">
    <property type="entry name" value="DCC1-like"/>
</dbReference>
<name>A0A259U2L3_9BACT</name>
<dbReference type="GO" id="GO:0015035">
    <property type="term" value="F:protein-disulfide reductase activity"/>
    <property type="evidence" value="ECO:0007669"/>
    <property type="project" value="InterPro"/>
</dbReference>
<evidence type="ECO:0008006" key="3">
    <source>
        <dbReference type="Google" id="ProtNLM"/>
    </source>
</evidence>
<reference evidence="1 2" key="1">
    <citation type="submission" date="2016-11" db="EMBL/GenBank/DDBJ databases">
        <title>Study of marine rhodopsin-containing bacteria.</title>
        <authorList>
            <person name="Yoshizawa S."/>
            <person name="Kumagai Y."/>
            <person name="Kogure K."/>
        </authorList>
    </citation>
    <scope>NUCLEOTIDE SEQUENCE [LARGE SCALE GENOMIC DNA]</scope>
    <source>
        <strain evidence="1 2">SG-29</strain>
    </source>
</reference>
<accession>A0A259U2L3</accession>
<organism evidence="1 2">
    <name type="scientific">Rubricoccus marinus</name>
    <dbReference type="NCBI Taxonomy" id="716817"/>
    <lineage>
        <taxon>Bacteria</taxon>
        <taxon>Pseudomonadati</taxon>
        <taxon>Rhodothermota</taxon>
        <taxon>Rhodothermia</taxon>
        <taxon>Rhodothermales</taxon>
        <taxon>Rubricoccaceae</taxon>
        <taxon>Rubricoccus</taxon>
    </lineage>
</organism>
<dbReference type="EMBL" id="MQWB01000001">
    <property type="protein sequence ID" value="OZC04212.1"/>
    <property type="molecule type" value="Genomic_DNA"/>
</dbReference>
<keyword evidence="2" id="KW-1185">Reference proteome</keyword>
<evidence type="ECO:0000313" key="2">
    <source>
        <dbReference type="Proteomes" id="UP000216446"/>
    </source>
</evidence>
<dbReference type="InParanoid" id="A0A259U2L3"/>
<dbReference type="RefSeq" id="WP_094550436.1">
    <property type="nucleotide sequence ID" value="NZ_MQWB01000001.1"/>
</dbReference>
<dbReference type="OrthoDB" id="9785438at2"/>
<dbReference type="Proteomes" id="UP000216446">
    <property type="component" value="Unassembled WGS sequence"/>
</dbReference>
<comment type="caution">
    <text evidence="1">The sequence shown here is derived from an EMBL/GenBank/DDBJ whole genome shotgun (WGS) entry which is preliminary data.</text>
</comment>
<evidence type="ECO:0000313" key="1">
    <source>
        <dbReference type="EMBL" id="OZC04212.1"/>
    </source>
</evidence>
<dbReference type="InterPro" id="IPR052927">
    <property type="entry name" value="DCC_oxidoreductase"/>
</dbReference>
<gene>
    <name evidence="1" type="ORF">BSZ36_15215</name>
</gene>
<sequence length="139" mass="15161">MPARPQTPVLLIDGVCSLCEGAVRFVLDRERPGAPPLQFGSLQDESAKPLLALSGLPEDYLEGVVLVGPERTLTGADAALALMTRLQAPWPAVARGLGLAPRPVREWAYRMVAKHRYRLFGTKDECSLPTAAERRRMLG</sequence>